<keyword evidence="3 5" id="KW-1133">Transmembrane helix</keyword>
<dbReference type="GO" id="GO:0005886">
    <property type="term" value="C:plasma membrane"/>
    <property type="evidence" value="ECO:0007669"/>
    <property type="project" value="TreeGrafter"/>
</dbReference>
<feature type="transmembrane region" description="Helical" evidence="5">
    <location>
        <begin position="231"/>
        <end position="248"/>
    </location>
</feature>
<evidence type="ECO:0000256" key="5">
    <source>
        <dbReference type="SAM" id="Phobius"/>
    </source>
</evidence>
<organism evidence="6 7">
    <name type="scientific">Merluccius polli</name>
    <name type="common">Benguela hake</name>
    <name type="synonym">Merluccius cadenati</name>
    <dbReference type="NCBI Taxonomy" id="89951"/>
    <lineage>
        <taxon>Eukaryota</taxon>
        <taxon>Metazoa</taxon>
        <taxon>Chordata</taxon>
        <taxon>Craniata</taxon>
        <taxon>Vertebrata</taxon>
        <taxon>Euteleostomi</taxon>
        <taxon>Actinopterygii</taxon>
        <taxon>Neopterygii</taxon>
        <taxon>Teleostei</taxon>
        <taxon>Neoteleostei</taxon>
        <taxon>Acanthomorphata</taxon>
        <taxon>Zeiogadaria</taxon>
        <taxon>Gadariae</taxon>
        <taxon>Gadiformes</taxon>
        <taxon>Gadoidei</taxon>
        <taxon>Merlucciidae</taxon>
        <taxon>Merluccius</taxon>
    </lineage>
</organism>
<evidence type="ECO:0000256" key="3">
    <source>
        <dbReference type="ARBA" id="ARBA00022989"/>
    </source>
</evidence>
<name>A0AA47N0K1_MERPO</name>
<keyword evidence="4 5" id="KW-0472">Membrane</keyword>
<gene>
    <name evidence="6" type="primary">tmem116</name>
    <name evidence="6" type="ORF">N1851_009604</name>
</gene>
<feature type="transmembrane region" description="Helical" evidence="5">
    <location>
        <begin position="162"/>
        <end position="184"/>
    </location>
</feature>
<evidence type="ECO:0000256" key="1">
    <source>
        <dbReference type="ARBA" id="ARBA00004141"/>
    </source>
</evidence>
<evidence type="ECO:0000313" key="6">
    <source>
        <dbReference type="EMBL" id="KAK0149650.1"/>
    </source>
</evidence>
<evidence type="ECO:0000256" key="4">
    <source>
        <dbReference type="ARBA" id="ARBA00023136"/>
    </source>
</evidence>
<feature type="transmembrane region" description="Helical" evidence="5">
    <location>
        <begin position="82"/>
        <end position="102"/>
    </location>
</feature>
<evidence type="ECO:0000256" key="2">
    <source>
        <dbReference type="ARBA" id="ARBA00022692"/>
    </source>
</evidence>
<dbReference type="SUPFAM" id="SSF81321">
    <property type="entry name" value="Family A G protein-coupled receptor-like"/>
    <property type="match status" value="1"/>
</dbReference>
<dbReference type="EMBL" id="JAOPHQ010001727">
    <property type="protein sequence ID" value="KAK0149650.1"/>
    <property type="molecule type" value="Genomic_DNA"/>
</dbReference>
<keyword evidence="7" id="KW-1185">Reference proteome</keyword>
<feature type="transmembrane region" description="Helical" evidence="5">
    <location>
        <begin position="28"/>
        <end position="49"/>
    </location>
</feature>
<comment type="caution">
    <text evidence="6">The sequence shown here is derived from an EMBL/GenBank/DDBJ whole genome shotgun (WGS) entry which is preliminary data.</text>
</comment>
<feature type="transmembrane region" description="Helical" evidence="5">
    <location>
        <begin position="315"/>
        <end position="337"/>
    </location>
</feature>
<feature type="transmembrane region" description="Helical" evidence="5">
    <location>
        <begin position="122"/>
        <end position="142"/>
    </location>
</feature>
<dbReference type="GO" id="GO:0004930">
    <property type="term" value="F:G protein-coupled receptor activity"/>
    <property type="evidence" value="ECO:0007669"/>
    <property type="project" value="TreeGrafter"/>
</dbReference>
<dbReference type="PANTHER" id="PTHR23112:SF0">
    <property type="entry name" value="TRANSMEMBRANE PROTEIN 116"/>
    <property type="match status" value="1"/>
</dbReference>
<sequence>MDAMIANSTQRNTSNAENLTDVYEALRWVQLAMAVLSIIGSGSIVMFAASQKLFQSQEVTYSLYCQTLTLWTVVITGEVHPLLLLSGSDLLLALSWLVGAALFTQDPDTHTTCYHLHTVEQFLYMTSFFYTLYYVWSLYSGLRSRLYCSINGLMTEEASKVVSPRIIAVVAGVLPLLLMSPVLIQGNLGRCYANFSQPYRCLLMQTGALYPRPEHGGERRDCQLLHAYRDTIFLLTFLFTLTGIMVLMEQARRVHRRVVTSGGFLGDRQWATLRVVDRRMLLYPSVFIFCWAPALCVAVLNWLHPTALQGIVGVVFYITQAFTSGSQGFLNSLAYGWTHSRFRDARRSRTVLRDAHTQTPLLRSQRQGYRTLGDERAGPHKAPGTSCSHT</sequence>
<reference evidence="6" key="1">
    <citation type="journal article" date="2023" name="Front. Mar. Sci.">
        <title>A new Merluccius polli reference genome to investigate the effects of global change in West African waters.</title>
        <authorList>
            <person name="Mateo J.L."/>
            <person name="Blanco-Fernandez C."/>
            <person name="Garcia-Vazquez E."/>
            <person name="Machado-Schiaffino G."/>
        </authorList>
    </citation>
    <scope>NUCLEOTIDE SEQUENCE</scope>
    <source>
        <strain evidence="6">C29</strain>
        <tissue evidence="6">Fin</tissue>
    </source>
</reference>
<keyword evidence="2 5" id="KW-0812">Transmembrane</keyword>
<proteinExistence type="predicted"/>
<dbReference type="Proteomes" id="UP001174136">
    <property type="component" value="Unassembled WGS sequence"/>
</dbReference>
<comment type="subcellular location">
    <subcellularLocation>
        <location evidence="1">Membrane</location>
        <topology evidence="1">Multi-pass membrane protein</topology>
    </subcellularLocation>
</comment>
<dbReference type="Gene3D" id="1.20.1070.10">
    <property type="entry name" value="Rhodopsin 7-helix transmembrane proteins"/>
    <property type="match status" value="1"/>
</dbReference>
<dbReference type="AlphaFoldDB" id="A0AA47N0K1"/>
<dbReference type="PANTHER" id="PTHR23112">
    <property type="entry name" value="G PROTEIN-COUPLED RECEPTOR 157-RELATED"/>
    <property type="match status" value="1"/>
</dbReference>
<feature type="transmembrane region" description="Helical" evidence="5">
    <location>
        <begin position="281"/>
        <end position="303"/>
    </location>
</feature>
<dbReference type="GO" id="GO:0007189">
    <property type="term" value="P:adenylate cyclase-activating G protein-coupled receptor signaling pathway"/>
    <property type="evidence" value="ECO:0007669"/>
    <property type="project" value="TreeGrafter"/>
</dbReference>
<evidence type="ECO:0000313" key="7">
    <source>
        <dbReference type="Proteomes" id="UP001174136"/>
    </source>
</evidence>
<protein>
    <submittedName>
        <fullName evidence="6">Transmembrane protein 116</fullName>
    </submittedName>
</protein>
<accession>A0AA47N0K1</accession>